<gene>
    <name evidence="2" type="ORF">QBC35DRAFT_220959</name>
</gene>
<reference evidence="2" key="1">
    <citation type="journal article" date="2023" name="Mol. Phylogenet. Evol.">
        <title>Genome-scale phylogeny and comparative genomics of the fungal order Sordariales.</title>
        <authorList>
            <person name="Hensen N."/>
            <person name="Bonometti L."/>
            <person name="Westerberg I."/>
            <person name="Brannstrom I.O."/>
            <person name="Guillou S."/>
            <person name="Cros-Aarteil S."/>
            <person name="Calhoun S."/>
            <person name="Haridas S."/>
            <person name="Kuo A."/>
            <person name="Mondo S."/>
            <person name="Pangilinan J."/>
            <person name="Riley R."/>
            <person name="LaButti K."/>
            <person name="Andreopoulos B."/>
            <person name="Lipzen A."/>
            <person name="Chen C."/>
            <person name="Yan M."/>
            <person name="Daum C."/>
            <person name="Ng V."/>
            <person name="Clum A."/>
            <person name="Steindorff A."/>
            <person name="Ohm R.A."/>
            <person name="Martin F."/>
            <person name="Silar P."/>
            <person name="Natvig D.O."/>
            <person name="Lalanne C."/>
            <person name="Gautier V."/>
            <person name="Ament-Velasquez S.L."/>
            <person name="Kruys A."/>
            <person name="Hutchinson M.I."/>
            <person name="Powell A.J."/>
            <person name="Barry K."/>
            <person name="Miller A.N."/>
            <person name="Grigoriev I.V."/>
            <person name="Debuchy R."/>
            <person name="Gladieux P."/>
            <person name="Hiltunen Thoren M."/>
            <person name="Johannesson H."/>
        </authorList>
    </citation>
    <scope>NUCLEOTIDE SEQUENCE</scope>
    <source>
        <strain evidence="2">PSN309</strain>
    </source>
</reference>
<dbReference type="GO" id="GO:0006511">
    <property type="term" value="P:ubiquitin-dependent protein catabolic process"/>
    <property type="evidence" value="ECO:0007669"/>
    <property type="project" value="TreeGrafter"/>
</dbReference>
<feature type="compositionally biased region" description="Basic and acidic residues" evidence="1">
    <location>
        <begin position="598"/>
        <end position="621"/>
    </location>
</feature>
<dbReference type="GO" id="GO:0061630">
    <property type="term" value="F:ubiquitin protein ligase activity"/>
    <property type="evidence" value="ECO:0007669"/>
    <property type="project" value="InterPro"/>
</dbReference>
<feature type="compositionally biased region" description="Basic and acidic residues" evidence="1">
    <location>
        <begin position="638"/>
        <end position="653"/>
    </location>
</feature>
<feature type="region of interest" description="Disordered" evidence="1">
    <location>
        <begin position="163"/>
        <end position="220"/>
    </location>
</feature>
<feature type="compositionally biased region" description="Pro residues" evidence="1">
    <location>
        <begin position="201"/>
        <end position="211"/>
    </location>
</feature>
<feature type="region of interest" description="Disordered" evidence="1">
    <location>
        <begin position="498"/>
        <end position="697"/>
    </location>
</feature>
<dbReference type="PANTHER" id="PTHR15439:SF0">
    <property type="entry name" value="CELL DIVISION CYCLE AND APOPTOSIS REGULATOR PROTEIN 1-RELATED"/>
    <property type="match status" value="1"/>
</dbReference>
<sequence>MSSSPEIITIINNSGKVISTGKQLVNIFKEAQAAYRERKEAVKSQRAPVQRAKTFDVTPRSGPGFEQYPIDEYTPHNPPPPSHAGYSDHRGEYTYGGDDQRDRRTTLAIRDRERRRSHEDDEDGRSNVSRQSTRSKRMSASAAPPAPKSLALTAENLKTYSEVSGTAPSKAPSAYNARSPYPDGSPRDMQLSRQTFSRELPTPPPPPPPGPGHLVRSRTEPVMKVTKKKSIDMDLAYGSIPPDLAHRHDLEPKEEVVMTNHKAASGGVGAGGAGGGGEEDIDPEEAAALTLMDKIEDFLEEAHCVHASATNMIETLQQKPEAAAAVALSLAELSTLLGKMSPAFLAFLKGGSPAVFALLASPQFLIGAGVAAGITVVMFGGWKIVKRMALGETVQPKRMMEPMAMAGRAMTMPPTEVSPAGPQKTVTQVSYEEALVLENVEELSSIESWRRGIQPGALGDEAESMVEMELISPEADRMQQQSERQKWKEFLSSMNDLPELDPSDSVSQIGVNSRSATKYKSYKSYSKTKSRLGRVEEVPERKSSRRDDERSVAGSERGGHRSERKHRDRDAETSVSHRSERRERRDRDDDVSVAGSERSVRSHRGDSRREKEDRHRDKDDVSVAGSERSTRSHRSRSHREIRERERERDRDETGSSVSRSSKYSATSKVSRIKEEEVEEEANEKGGSEIGVKSKKPNMLKQLFKRKKEKEEKDGKTLSVMI</sequence>
<keyword evidence="3" id="KW-1185">Reference proteome</keyword>
<accession>A0AAN6WST6</accession>
<proteinExistence type="predicted"/>
<feature type="compositionally biased region" description="Basic and acidic residues" evidence="1">
    <location>
        <begin position="568"/>
        <end position="590"/>
    </location>
</feature>
<feature type="compositionally biased region" description="Basic and acidic residues" evidence="1">
    <location>
        <begin position="86"/>
        <end position="119"/>
    </location>
</feature>
<dbReference type="PANTHER" id="PTHR15439">
    <property type="entry name" value="RETINOBLASTOMA-BINDING PROTEIN 6"/>
    <property type="match status" value="1"/>
</dbReference>
<feature type="compositionally biased region" description="Polar residues" evidence="1">
    <location>
        <begin position="657"/>
        <end position="669"/>
    </location>
</feature>
<organism evidence="2 3">
    <name type="scientific">Podospora australis</name>
    <dbReference type="NCBI Taxonomy" id="1536484"/>
    <lineage>
        <taxon>Eukaryota</taxon>
        <taxon>Fungi</taxon>
        <taxon>Dikarya</taxon>
        <taxon>Ascomycota</taxon>
        <taxon>Pezizomycotina</taxon>
        <taxon>Sordariomycetes</taxon>
        <taxon>Sordariomycetidae</taxon>
        <taxon>Sordariales</taxon>
        <taxon>Podosporaceae</taxon>
        <taxon>Podospora</taxon>
    </lineage>
</organism>
<dbReference type="GO" id="GO:0005634">
    <property type="term" value="C:nucleus"/>
    <property type="evidence" value="ECO:0007669"/>
    <property type="project" value="TreeGrafter"/>
</dbReference>
<dbReference type="GO" id="GO:0016567">
    <property type="term" value="P:protein ubiquitination"/>
    <property type="evidence" value="ECO:0007669"/>
    <property type="project" value="InterPro"/>
</dbReference>
<evidence type="ECO:0000256" key="1">
    <source>
        <dbReference type="SAM" id="MobiDB-lite"/>
    </source>
</evidence>
<feature type="compositionally biased region" description="Low complexity" evidence="1">
    <location>
        <begin position="513"/>
        <end position="525"/>
    </location>
</feature>
<evidence type="ECO:0000313" key="2">
    <source>
        <dbReference type="EMBL" id="KAK4187698.1"/>
    </source>
</evidence>
<protein>
    <submittedName>
        <fullName evidence="2">Uncharacterized protein</fullName>
    </submittedName>
</protein>
<evidence type="ECO:0000313" key="3">
    <source>
        <dbReference type="Proteomes" id="UP001302126"/>
    </source>
</evidence>
<dbReference type="GO" id="GO:0006397">
    <property type="term" value="P:mRNA processing"/>
    <property type="evidence" value="ECO:0007669"/>
    <property type="project" value="InterPro"/>
</dbReference>
<dbReference type="Proteomes" id="UP001302126">
    <property type="component" value="Unassembled WGS sequence"/>
</dbReference>
<feature type="region of interest" description="Disordered" evidence="1">
    <location>
        <begin position="39"/>
        <end position="149"/>
    </location>
</feature>
<reference evidence="2" key="2">
    <citation type="submission" date="2023-05" db="EMBL/GenBank/DDBJ databases">
        <authorList>
            <consortium name="Lawrence Berkeley National Laboratory"/>
            <person name="Steindorff A."/>
            <person name="Hensen N."/>
            <person name="Bonometti L."/>
            <person name="Westerberg I."/>
            <person name="Brannstrom I.O."/>
            <person name="Guillou S."/>
            <person name="Cros-Aarteil S."/>
            <person name="Calhoun S."/>
            <person name="Haridas S."/>
            <person name="Kuo A."/>
            <person name="Mondo S."/>
            <person name="Pangilinan J."/>
            <person name="Riley R."/>
            <person name="Labutti K."/>
            <person name="Andreopoulos B."/>
            <person name="Lipzen A."/>
            <person name="Chen C."/>
            <person name="Yanf M."/>
            <person name="Daum C."/>
            <person name="Ng V."/>
            <person name="Clum A."/>
            <person name="Ohm R."/>
            <person name="Martin F."/>
            <person name="Silar P."/>
            <person name="Natvig D."/>
            <person name="Lalanne C."/>
            <person name="Gautier V."/>
            <person name="Ament-Velasquez S.L."/>
            <person name="Kruys A."/>
            <person name="Hutchinson M.I."/>
            <person name="Powell A.J."/>
            <person name="Barry K."/>
            <person name="Miller A.N."/>
            <person name="Grigoriev I.V."/>
            <person name="Debuchy R."/>
            <person name="Gladieux P."/>
            <person name="Thoren M.H."/>
            <person name="Johannesson H."/>
        </authorList>
    </citation>
    <scope>NUCLEOTIDE SEQUENCE</scope>
    <source>
        <strain evidence="2">PSN309</strain>
    </source>
</reference>
<feature type="compositionally biased region" description="Low complexity" evidence="1">
    <location>
        <begin position="139"/>
        <end position="149"/>
    </location>
</feature>
<dbReference type="EMBL" id="MU864398">
    <property type="protein sequence ID" value="KAK4187698.1"/>
    <property type="molecule type" value="Genomic_DNA"/>
</dbReference>
<feature type="compositionally biased region" description="Basic and acidic residues" evidence="1">
    <location>
        <begin position="533"/>
        <end position="561"/>
    </location>
</feature>
<dbReference type="AlphaFoldDB" id="A0AAN6WST6"/>
<comment type="caution">
    <text evidence="2">The sequence shown here is derived from an EMBL/GenBank/DDBJ whole genome shotgun (WGS) entry which is preliminary data.</text>
</comment>
<dbReference type="InterPro" id="IPR033489">
    <property type="entry name" value="RBBP6"/>
</dbReference>
<name>A0AAN6WST6_9PEZI</name>